<accession>A0A1V1P7K2</accession>
<dbReference type="SUPFAM" id="SSF52540">
    <property type="entry name" value="P-loop containing nucleoside triphosphate hydrolases"/>
    <property type="match status" value="1"/>
</dbReference>
<gene>
    <name evidence="1" type="ORF">OMM_02957</name>
</gene>
<comment type="caution">
    <text evidence="1">The sequence shown here is derived from an EMBL/GenBank/DDBJ whole genome shotgun (WGS) entry which is preliminary data.</text>
</comment>
<organism evidence="1 2">
    <name type="scientific">Candidatus Magnetoglobus multicellularis str. Araruama</name>
    <dbReference type="NCBI Taxonomy" id="890399"/>
    <lineage>
        <taxon>Bacteria</taxon>
        <taxon>Pseudomonadati</taxon>
        <taxon>Thermodesulfobacteriota</taxon>
        <taxon>Desulfobacteria</taxon>
        <taxon>Desulfobacterales</taxon>
        <taxon>Desulfobacteraceae</taxon>
        <taxon>Candidatus Magnetoglobus</taxon>
    </lineage>
</organism>
<dbReference type="Gene3D" id="3.40.50.300">
    <property type="entry name" value="P-loop containing nucleotide triphosphate hydrolases"/>
    <property type="match status" value="1"/>
</dbReference>
<dbReference type="Proteomes" id="UP000189670">
    <property type="component" value="Unassembled WGS sequence"/>
</dbReference>
<proteinExistence type="predicted"/>
<evidence type="ECO:0000313" key="1">
    <source>
        <dbReference type="EMBL" id="ETR70821.1"/>
    </source>
</evidence>
<evidence type="ECO:0000313" key="2">
    <source>
        <dbReference type="Proteomes" id="UP000189670"/>
    </source>
</evidence>
<dbReference type="AlphaFoldDB" id="A0A1V1P7K2"/>
<sequence length="266" mass="30634">MAWELGFDPPLKFETKSTSVAKDLFYYYDYLSRFHATQSNTCADIVDYITYNALGIALIQANKASEIKAFIPNNYKHTGPKRSVVLIDEIDKAPRDFSNDILNEIENMYVKIPELQNKILSAPKAMNPLIFITSNSEKHLPDAFMRRCVYYHITFPDKDRLKTIVQQRLKEMPMQTGAAKKRSEHFLDDAISLLFYLRERVRLKKKPATGEMLVWIQTMLEISDEDNPVIDDSEALISSMSALIKSQDDLVIAEGAVQQWQEERLT</sequence>
<name>A0A1V1P7K2_9BACT</name>
<dbReference type="InterPro" id="IPR027417">
    <property type="entry name" value="P-loop_NTPase"/>
</dbReference>
<protein>
    <submittedName>
        <fullName evidence="1">ATPase-like protein</fullName>
    </submittedName>
</protein>
<dbReference type="EMBL" id="ATBP01000364">
    <property type="protein sequence ID" value="ETR70821.1"/>
    <property type="molecule type" value="Genomic_DNA"/>
</dbReference>
<reference evidence="2" key="1">
    <citation type="submission" date="2012-11" db="EMBL/GenBank/DDBJ databases">
        <authorList>
            <person name="Lucero-Rivera Y.E."/>
            <person name="Tovar-Ramirez D."/>
        </authorList>
    </citation>
    <scope>NUCLEOTIDE SEQUENCE [LARGE SCALE GENOMIC DNA]</scope>
    <source>
        <strain evidence="2">Araruama</strain>
    </source>
</reference>